<reference evidence="1 2" key="1">
    <citation type="submission" date="2019-02" db="EMBL/GenBank/DDBJ databases">
        <title>Deep-cultivation of Planctomycetes and their phenomic and genomic characterization uncovers novel biology.</title>
        <authorList>
            <person name="Wiegand S."/>
            <person name="Jogler M."/>
            <person name="Boedeker C."/>
            <person name="Pinto D."/>
            <person name="Vollmers J."/>
            <person name="Rivas-Marin E."/>
            <person name="Kohn T."/>
            <person name="Peeters S.H."/>
            <person name="Heuer A."/>
            <person name="Rast P."/>
            <person name="Oberbeckmann S."/>
            <person name="Bunk B."/>
            <person name="Jeske O."/>
            <person name="Meyerdierks A."/>
            <person name="Storesund J.E."/>
            <person name="Kallscheuer N."/>
            <person name="Luecker S."/>
            <person name="Lage O.M."/>
            <person name="Pohl T."/>
            <person name="Merkel B.J."/>
            <person name="Hornburger P."/>
            <person name="Mueller R.-W."/>
            <person name="Bruemmer F."/>
            <person name="Labrenz M."/>
            <person name="Spormann A.M."/>
            <person name="Op den Camp H."/>
            <person name="Overmann J."/>
            <person name="Amann R."/>
            <person name="Jetten M.S.M."/>
            <person name="Mascher T."/>
            <person name="Medema M.H."/>
            <person name="Devos D.P."/>
            <person name="Kaster A.-K."/>
            <person name="Ovreas L."/>
            <person name="Rohde M."/>
            <person name="Galperin M.Y."/>
            <person name="Jogler C."/>
        </authorList>
    </citation>
    <scope>NUCLEOTIDE SEQUENCE [LARGE SCALE GENOMIC DNA]</scope>
    <source>
        <strain evidence="1 2">ETA_A8</strain>
    </source>
</reference>
<proteinExistence type="predicted"/>
<protein>
    <submittedName>
        <fullName evidence="1">Uncharacterized protein</fullName>
    </submittedName>
</protein>
<gene>
    <name evidence="1" type="ORF">ETAA8_34360</name>
</gene>
<keyword evidence="2" id="KW-1185">Reference proteome</keyword>
<dbReference type="OrthoDB" id="275608at2"/>
<dbReference type="RefSeq" id="WP_145090444.1">
    <property type="nucleotide sequence ID" value="NZ_CP036274.1"/>
</dbReference>
<accession>A0A517YDL8</accession>
<dbReference type="Proteomes" id="UP000315017">
    <property type="component" value="Chromosome"/>
</dbReference>
<organism evidence="1 2">
    <name type="scientific">Anatilimnocola aggregata</name>
    <dbReference type="NCBI Taxonomy" id="2528021"/>
    <lineage>
        <taxon>Bacteria</taxon>
        <taxon>Pseudomonadati</taxon>
        <taxon>Planctomycetota</taxon>
        <taxon>Planctomycetia</taxon>
        <taxon>Pirellulales</taxon>
        <taxon>Pirellulaceae</taxon>
        <taxon>Anatilimnocola</taxon>
    </lineage>
</organism>
<sequence length="112" mass="12491">MRGVWMGFAVVGFVLLVWGASNFPQAQAQRPVGVAERGQPGELLALSMDVEGRQQVTVVDPRRQVMAVYHIDRNSGAINLRSVRNVQWDLVMEDFNSGSPTPREIRSIADQR</sequence>
<dbReference type="KEGG" id="aagg:ETAA8_34360"/>
<dbReference type="AlphaFoldDB" id="A0A517YDL8"/>
<evidence type="ECO:0000313" key="1">
    <source>
        <dbReference type="EMBL" id="QDU28336.1"/>
    </source>
</evidence>
<evidence type="ECO:0000313" key="2">
    <source>
        <dbReference type="Proteomes" id="UP000315017"/>
    </source>
</evidence>
<dbReference type="EMBL" id="CP036274">
    <property type="protein sequence ID" value="QDU28336.1"/>
    <property type="molecule type" value="Genomic_DNA"/>
</dbReference>
<name>A0A517YDL8_9BACT</name>